<dbReference type="InterPro" id="IPR011024">
    <property type="entry name" value="G_crystallin-like"/>
</dbReference>
<proteinExistence type="predicted"/>
<evidence type="ECO:0000259" key="3">
    <source>
        <dbReference type="PROSITE" id="PS51468"/>
    </source>
</evidence>
<gene>
    <name evidence="4" type="ORF">TCAL_03567</name>
</gene>
<feature type="chain" id="PRO_5022219112" description="VWFA domain-containing protein" evidence="1">
    <location>
        <begin position="20"/>
        <end position="923"/>
    </location>
</feature>
<dbReference type="PANTHER" id="PTHR10338">
    <property type="entry name" value="INTER-ALPHA-TRYPSIN INHIBITOR HEAVY CHAIN FAMILY MEMBER"/>
    <property type="match status" value="1"/>
</dbReference>
<evidence type="ECO:0000313" key="4">
    <source>
        <dbReference type="EMBL" id="TRY63284.1"/>
    </source>
</evidence>
<dbReference type="SMART" id="SM00609">
    <property type="entry name" value="VIT"/>
    <property type="match status" value="1"/>
</dbReference>
<dbReference type="Gene3D" id="2.60.20.10">
    <property type="entry name" value="Crystallins"/>
    <property type="match status" value="1"/>
</dbReference>
<dbReference type="SUPFAM" id="SSF53300">
    <property type="entry name" value="vWA-like"/>
    <property type="match status" value="1"/>
</dbReference>
<dbReference type="InterPro" id="IPR036465">
    <property type="entry name" value="vWFA_dom_sf"/>
</dbReference>
<name>A0A553NCW1_TIGCA</name>
<dbReference type="PROSITE" id="PS51468">
    <property type="entry name" value="VIT"/>
    <property type="match status" value="1"/>
</dbReference>
<dbReference type="InterPro" id="IPR002035">
    <property type="entry name" value="VWF_A"/>
</dbReference>
<dbReference type="SUPFAM" id="SSF49695">
    <property type="entry name" value="gamma-Crystallin-like"/>
    <property type="match status" value="1"/>
</dbReference>
<dbReference type="SMART" id="SM00327">
    <property type="entry name" value="VWA"/>
    <property type="match status" value="1"/>
</dbReference>
<feature type="signal peptide" evidence="1">
    <location>
        <begin position="1"/>
        <end position="19"/>
    </location>
</feature>
<dbReference type="Gene3D" id="3.40.50.410">
    <property type="entry name" value="von Willebrand factor, type A domain"/>
    <property type="match status" value="1"/>
</dbReference>
<comment type="caution">
    <text evidence="4">The sequence shown here is derived from an EMBL/GenBank/DDBJ whole genome shotgun (WGS) entry which is preliminary data.</text>
</comment>
<dbReference type="GO" id="GO:0032991">
    <property type="term" value="C:protein-containing complex"/>
    <property type="evidence" value="ECO:0007669"/>
    <property type="project" value="UniProtKB-ARBA"/>
</dbReference>
<accession>A0A553NCW1</accession>
<evidence type="ECO:0000313" key="5">
    <source>
        <dbReference type="Proteomes" id="UP000318571"/>
    </source>
</evidence>
<evidence type="ECO:0008006" key="6">
    <source>
        <dbReference type="Google" id="ProtNLM"/>
    </source>
</evidence>
<dbReference type="InterPro" id="IPR013694">
    <property type="entry name" value="VIT"/>
</dbReference>
<dbReference type="InterPro" id="IPR050934">
    <property type="entry name" value="ITIH"/>
</dbReference>
<feature type="domain" description="VWFA" evidence="2">
    <location>
        <begin position="297"/>
        <end position="509"/>
    </location>
</feature>
<dbReference type="EMBL" id="VCGU01000458">
    <property type="protein sequence ID" value="TRY63284.1"/>
    <property type="molecule type" value="Genomic_DNA"/>
</dbReference>
<sequence>MRLTHWTLVFLALIHTNKGQRLSQGASDWYMRFHDFDMVKRDFDFPVTKSFHVNSVVRHRYAITEVISVIHNPAPIKHVFRFGFAMPKTAFVSNVTLQRGETHVWAQVSESDWILSPKADKPNVSGSHSNGHYSTYLSKERLDALSTDNAYFKQFVLPIHLAPGDKVTLRLVYEYLLVRDDFRYTHSLSVSPGEIVKDFKISLRIEELHPLSKVNISAPVIGEITNDAQRCSQGLEIDFQMSHVEQLYYFGSHGFTGDFKADFDVDIPTHVADLMIEDNYFLHFYEISQNLSSIPKHVIFMIDNSMSMSGPKMDHVRDAVKLLLKTTLCPLDYFNIITFNDEIENWNPSIQGQDKEESIGEENTNDVDDEALPVIRPYSATQNLTQQASHYLESLAPRGRSNLTRVVQEAFDLDRNIWKNKDLPENTYTIMMLITDGRAHLNRSNARVVRRTIRQWNKISRVPIVALGMGFDANMGILENIAEKSGAKALNIIEDLDVEPQLSNIQKHLNDVILKNLRLQYIGTEFDKATITKTKFKAFHKGRSVAVAGRWLQEQQVPNFPQFEVEVTGQSSKGLFMDSLDSVPFSQEGHDCEGSITLCSEFSYQGNCIVLAMSRANLKHYNFSNQAASLKITGDCAWVAHSEAYYQGRNVTFLPGLHEAVPHLYKDISSLKKIPVASFEDSMEEEIDEFEEAHYVYDSNNPVSDGTDSLIDRVWAYMTINDVLERLDLRPDTLTRAAVKRATSLALEYNFLTPFTDIYLTENSPNLDLVEPSNLIVENNFLTYKDLTPVFLSMDDPDIARQWEALKSCEPHIRCEGEFHVEEYPEIERDSVELDQKNCTGSISLFAKTDFEGQPFVGNVSIHQLYHSVNSQRMRSIRVDGNCCWLLFDQRFFSGNVEKVCGEHEQRLRLTNIGSVKRILPPT</sequence>
<dbReference type="PROSITE" id="PS50234">
    <property type="entry name" value="VWFA"/>
    <property type="match status" value="1"/>
</dbReference>
<dbReference type="Pfam" id="PF08487">
    <property type="entry name" value="VIT"/>
    <property type="match status" value="1"/>
</dbReference>
<organism evidence="4 5">
    <name type="scientific">Tigriopus californicus</name>
    <name type="common">Marine copepod</name>
    <dbReference type="NCBI Taxonomy" id="6832"/>
    <lineage>
        <taxon>Eukaryota</taxon>
        <taxon>Metazoa</taxon>
        <taxon>Ecdysozoa</taxon>
        <taxon>Arthropoda</taxon>
        <taxon>Crustacea</taxon>
        <taxon>Multicrustacea</taxon>
        <taxon>Hexanauplia</taxon>
        <taxon>Copepoda</taxon>
        <taxon>Harpacticoida</taxon>
        <taxon>Harpacticidae</taxon>
        <taxon>Tigriopus</taxon>
    </lineage>
</organism>
<evidence type="ECO:0000256" key="1">
    <source>
        <dbReference type="SAM" id="SignalP"/>
    </source>
</evidence>
<keyword evidence="1" id="KW-0732">Signal</keyword>
<keyword evidence="5" id="KW-1185">Reference proteome</keyword>
<dbReference type="AlphaFoldDB" id="A0A553NCW1"/>
<protein>
    <recommendedName>
        <fullName evidence="6">VWFA domain-containing protein</fullName>
    </recommendedName>
</protein>
<dbReference type="STRING" id="6832.A0A553NCW1"/>
<dbReference type="PANTHER" id="PTHR10338:SF108">
    <property type="entry name" value="INTER-ALPHA-TRYPSIN INHIBITOR HEAVY CHAIN H4-LIKE PROTEIN"/>
    <property type="match status" value="1"/>
</dbReference>
<dbReference type="Proteomes" id="UP000318571">
    <property type="component" value="Chromosome 10"/>
</dbReference>
<evidence type="ECO:0000259" key="2">
    <source>
        <dbReference type="PROSITE" id="PS50234"/>
    </source>
</evidence>
<reference evidence="4 5" key="1">
    <citation type="journal article" date="2018" name="Nat. Ecol. Evol.">
        <title>Genomic signatures of mitonuclear coevolution across populations of Tigriopus californicus.</title>
        <authorList>
            <person name="Barreto F.S."/>
            <person name="Watson E.T."/>
            <person name="Lima T.G."/>
            <person name="Willett C.S."/>
            <person name="Edmands S."/>
            <person name="Li W."/>
            <person name="Burton R.S."/>
        </authorList>
    </citation>
    <scope>NUCLEOTIDE SEQUENCE [LARGE SCALE GENOMIC DNA]</scope>
    <source>
        <strain evidence="4 5">San Diego</strain>
    </source>
</reference>
<feature type="domain" description="VIT" evidence="3">
    <location>
        <begin position="32"/>
        <end position="175"/>
    </location>
</feature>